<organism evidence="2 3">
    <name type="scientific">Rothia nasimurium</name>
    <dbReference type="NCBI Taxonomy" id="85336"/>
    <lineage>
        <taxon>Bacteria</taxon>
        <taxon>Bacillati</taxon>
        <taxon>Actinomycetota</taxon>
        <taxon>Actinomycetes</taxon>
        <taxon>Micrococcales</taxon>
        <taxon>Micrococcaceae</taxon>
        <taxon>Rothia</taxon>
    </lineage>
</organism>
<evidence type="ECO:0000259" key="1">
    <source>
        <dbReference type="Pfam" id="PF09949"/>
    </source>
</evidence>
<dbReference type="AlphaFoldDB" id="A0A1Y1RQS5"/>
<dbReference type="PANTHER" id="PTHR28208:SF3">
    <property type="entry name" value="PHOSPHATIDATE PHOSPHATASE APP1"/>
    <property type="match status" value="1"/>
</dbReference>
<keyword evidence="3" id="KW-1185">Reference proteome</keyword>
<evidence type="ECO:0000313" key="3">
    <source>
        <dbReference type="Proteomes" id="UP000192359"/>
    </source>
</evidence>
<dbReference type="InterPro" id="IPR052935">
    <property type="entry name" value="Mg2+_PAP"/>
</dbReference>
<dbReference type="InterPro" id="IPR019236">
    <property type="entry name" value="APP1_cat"/>
</dbReference>
<accession>A0A1Y1RQS5</accession>
<dbReference type="Pfam" id="PF09949">
    <property type="entry name" value="APP1_cat"/>
    <property type="match status" value="1"/>
</dbReference>
<dbReference type="EMBL" id="LXWF01000011">
    <property type="protein sequence ID" value="ORC22089.1"/>
    <property type="molecule type" value="Genomic_DNA"/>
</dbReference>
<name>A0A1Y1RQS5_9MICC</name>
<protein>
    <submittedName>
        <fullName evidence="2">ACP synthase</fullName>
    </submittedName>
</protein>
<reference evidence="2 3" key="1">
    <citation type="submission" date="2016-05" db="EMBL/GenBank/DDBJ databases">
        <title>Draft genome sequence of a porcine commensal Rothia nasimurium.</title>
        <authorList>
            <person name="Gaiser R.A."/>
            <person name="Van Baarlen P."/>
            <person name="Wells J.M."/>
        </authorList>
    </citation>
    <scope>NUCLEOTIDE SEQUENCE [LARGE SCALE GENOMIC DNA]</scope>
    <source>
        <strain evidence="2 3">PT-32</strain>
    </source>
</reference>
<feature type="domain" description="Phosphatidate phosphatase APP1 catalytic" evidence="1">
    <location>
        <begin position="164"/>
        <end position="314"/>
    </location>
</feature>
<dbReference type="RefSeq" id="WP_083091141.1">
    <property type="nucleotide sequence ID" value="NZ_LXWF01000011.1"/>
</dbReference>
<dbReference type="GO" id="GO:0008195">
    <property type="term" value="F:phosphatidate phosphatase activity"/>
    <property type="evidence" value="ECO:0007669"/>
    <property type="project" value="InterPro"/>
</dbReference>
<evidence type="ECO:0000313" key="2">
    <source>
        <dbReference type="EMBL" id="ORC22089.1"/>
    </source>
</evidence>
<comment type="caution">
    <text evidence="2">The sequence shown here is derived from an EMBL/GenBank/DDBJ whole genome shotgun (WGS) entry which is preliminary data.</text>
</comment>
<dbReference type="OrthoDB" id="9789875at2"/>
<proteinExistence type="predicted"/>
<gene>
    <name evidence="2" type="ORF">A7979_00810</name>
</gene>
<dbReference type="PANTHER" id="PTHR28208">
    <property type="entry name" value="PHOSPHATIDATE PHOSPHATASE APP1"/>
    <property type="match status" value="1"/>
</dbReference>
<dbReference type="Proteomes" id="UP000192359">
    <property type="component" value="Unassembled WGS sequence"/>
</dbReference>
<sequence length="361" mass="40403">MSTPGAHELRSIVQEAADEAVNMGYRIGDNIHTFRERRAKAGGLEPVIVPSVGYGTRGWVRLLGRALYKTDLFEGVFDSVEKGDPTVEPVRGWRSFTSVAISHAQVDIDIDGIHHRVHADRGGVVDVKIKVELEPGIHRVIMTTPGSQPAVTSIYIVPEDQTLGVVSDVDDTVMNTALPRPFLAAWNSFVLNEHARNSTPGMAVMMDRLHRAHPEAPFMYLSTGAWNVTPTLRRFLHRNGYPKGTFLLTDWGPTPDRWFRSGAQHKVNSLKRLANEFPHMRWILIGDDGQRDPEIYNGFAVRYPHNVEAILIRNLTFGESVLSSGRVWGDNRARDIIKGDLWLEGNDGTALYEQLKERGLV</sequence>